<dbReference type="InterPro" id="IPR043502">
    <property type="entry name" value="DNA/RNA_pol_sf"/>
</dbReference>
<evidence type="ECO:0000256" key="1">
    <source>
        <dbReference type="ARBA" id="ARBA00010879"/>
    </source>
</evidence>
<keyword evidence="5" id="KW-1185">Reference proteome</keyword>
<dbReference type="SUPFAM" id="SSF56672">
    <property type="entry name" value="DNA/RNA polymerases"/>
    <property type="match status" value="1"/>
</dbReference>
<dbReference type="Gene3D" id="3.30.70.270">
    <property type="match status" value="1"/>
</dbReference>
<comment type="similarity">
    <text evidence="1">Belongs to the beta type-B retroviral polymerase family. HERV class-II K(HML-2) pol subfamily.</text>
</comment>
<evidence type="ECO:0000256" key="2">
    <source>
        <dbReference type="ARBA" id="ARBA00012180"/>
    </source>
</evidence>
<accession>W5MYT5</accession>
<dbReference type="EMBL" id="AHAT01003744">
    <property type="status" value="NOT_ANNOTATED_CDS"/>
    <property type="molecule type" value="Genomic_DNA"/>
</dbReference>
<dbReference type="Proteomes" id="UP000018468">
    <property type="component" value="Linkage group LG7"/>
</dbReference>
<organism evidence="4 5">
    <name type="scientific">Lepisosteus oculatus</name>
    <name type="common">Spotted gar</name>
    <dbReference type="NCBI Taxonomy" id="7918"/>
    <lineage>
        <taxon>Eukaryota</taxon>
        <taxon>Metazoa</taxon>
        <taxon>Chordata</taxon>
        <taxon>Craniata</taxon>
        <taxon>Vertebrata</taxon>
        <taxon>Euteleostomi</taxon>
        <taxon>Actinopterygii</taxon>
        <taxon>Neopterygii</taxon>
        <taxon>Holostei</taxon>
        <taxon>Semionotiformes</taxon>
        <taxon>Lepisosteidae</taxon>
        <taxon>Lepisosteus</taxon>
    </lineage>
</organism>
<reference evidence="4" key="2">
    <citation type="submission" date="2025-08" db="UniProtKB">
        <authorList>
            <consortium name="Ensembl"/>
        </authorList>
    </citation>
    <scope>IDENTIFICATION</scope>
</reference>
<dbReference type="InParanoid" id="W5MYT5"/>
<dbReference type="GeneTree" id="ENSGT00940000165370"/>
<dbReference type="GO" id="GO:0004523">
    <property type="term" value="F:RNA-DNA hybrid ribonuclease activity"/>
    <property type="evidence" value="ECO:0007669"/>
    <property type="project" value="UniProtKB-EC"/>
</dbReference>
<dbReference type="Pfam" id="PF00078">
    <property type="entry name" value="RVT_1"/>
    <property type="match status" value="1"/>
</dbReference>
<reference evidence="5" key="1">
    <citation type="submission" date="2011-12" db="EMBL/GenBank/DDBJ databases">
        <title>The Draft Genome of Lepisosteus oculatus.</title>
        <authorList>
            <consortium name="The Broad Institute Genome Assembly &amp; Analysis Group"/>
            <consortium name="Computational R&amp;D Group"/>
            <consortium name="and Sequencing Platform"/>
            <person name="Di Palma F."/>
            <person name="Alfoldi J."/>
            <person name="Johnson J."/>
            <person name="Berlin A."/>
            <person name="Gnerre S."/>
            <person name="Jaffe D."/>
            <person name="MacCallum I."/>
            <person name="Young S."/>
            <person name="Walker B.J."/>
            <person name="Lander E.S."/>
            <person name="Lindblad-Toh K."/>
        </authorList>
    </citation>
    <scope>NUCLEOTIDE SEQUENCE [LARGE SCALE GENOMIC DNA]</scope>
</reference>
<dbReference type="InterPro" id="IPR043128">
    <property type="entry name" value="Rev_trsase/Diguanyl_cyclase"/>
</dbReference>
<dbReference type="EC" id="3.1.26.4" evidence="2"/>
<evidence type="ECO:0000259" key="3">
    <source>
        <dbReference type="Pfam" id="PF00078"/>
    </source>
</evidence>
<dbReference type="AlphaFoldDB" id="W5MYT5"/>
<dbReference type="Ensembl" id="ENSLOCT00000013573.1">
    <property type="protein sequence ID" value="ENSLOCP00000013544.1"/>
    <property type="gene ID" value="ENSLOCG00000011039.1"/>
</dbReference>
<feature type="domain" description="Reverse transcriptase" evidence="3">
    <location>
        <begin position="24"/>
        <end position="112"/>
    </location>
</feature>
<dbReference type="OMA" id="KTEHMEC"/>
<dbReference type="STRING" id="7918.ENSLOCP00000013544"/>
<evidence type="ECO:0000313" key="4">
    <source>
        <dbReference type="Ensembl" id="ENSLOCP00000013544.1"/>
    </source>
</evidence>
<evidence type="ECO:0000313" key="5">
    <source>
        <dbReference type="Proteomes" id="UP000018468"/>
    </source>
</evidence>
<dbReference type="PANTHER" id="PTHR47027:SF20">
    <property type="entry name" value="REVERSE TRANSCRIPTASE-LIKE PROTEIN WITH RNA-DIRECTED DNA POLYMERASE DOMAIN"/>
    <property type="match status" value="1"/>
</dbReference>
<name>W5MYT5_LEPOC</name>
<reference evidence="4" key="3">
    <citation type="submission" date="2025-09" db="UniProtKB">
        <authorList>
            <consortium name="Ensembl"/>
        </authorList>
    </citation>
    <scope>IDENTIFICATION</scope>
</reference>
<dbReference type="PANTHER" id="PTHR47027">
    <property type="entry name" value="REVERSE TRANSCRIPTASE DOMAIN-CONTAINING PROTEIN"/>
    <property type="match status" value="1"/>
</dbReference>
<proteinExistence type="inferred from homology"/>
<dbReference type="eggNOG" id="KOG1075">
    <property type="taxonomic scope" value="Eukaryota"/>
</dbReference>
<dbReference type="HOGENOM" id="CLU_000680_32_0_1"/>
<sequence>RCDSTTSPKPMSAGQSSCTKRPLAQYVADTVTKDIQPRHPWTLLYADDVMIASETRHGLEQQVQEWKTRLERFGMKYNIKKTEYLECGDQTDGTIAAGGVQLNKVTQFKYLGSCVHSDCTTLQDAKTRVSAAWMIGLTRLEHVMNEEVRKTLKVAPITEKMRESRLRWYEDVLRSNDTSMAETALELNVEGRRPRGRPLTRWLDRLKDDMRLTKVTCRDAADPMKWKNRCKQAAPT</sequence>
<protein>
    <recommendedName>
        <fullName evidence="2">ribonuclease H</fullName>
        <ecNumber evidence="2">3.1.26.4</ecNumber>
    </recommendedName>
</protein>
<dbReference type="InterPro" id="IPR000477">
    <property type="entry name" value="RT_dom"/>
</dbReference>